<keyword evidence="1" id="KW-0472">Membrane</keyword>
<accession>A0ABY2G875</accession>
<feature type="transmembrane region" description="Helical" evidence="1">
    <location>
        <begin position="103"/>
        <end position="121"/>
    </location>
</feature>
<sequence length="411" mass="48534">MKNTFRANASIVKVILYLNLFYVFFYVLLKPQGISFSKIAISCLLLSSLALLIYFSAKNIKKLKQINRTPRVIYFLLILWCVITIIRGFSLNLQDWITNLGNIYMAPAWLTPLFLIIGVNLSNWSKAYKAISFMLGLMVFFFFLSFIFPFKYPQWSWLLRPVNLAFIVFFYRSNILNKTLFFLATIAYLFITDATSHRVDYIFFALSITFVLIDKASQVNLRKLLFWQVIIIYVLVLLVIFLMGYAYFADTVNLLVEYQDSRTFLFTELFTELNKNEYYYGRGSLGTYYSDFFERTTRYYHLKGNTGWKGDEPERITIEVGYLQMILKGGFIMFFLHLYFMLYGVYLGIFKSKNKFTRRLGVFILIITILSIISFRPRFTPIFIFLWMAIGTVLNKKNREMNDEEINNLLK</sequence>
<keyword evidence="3" id="KW-1185">Reference proteome</keyword>
<feature type="transmembrane region" description="Helical" evidence="1">
    <location>
        <begin position="379"/>
        <end position="395"/>
    </location>
</feature>
<name>A0ABY2G875_9FLAO</name>
<feature type="transmembrane region" description="Helical" evidence="1">
    <location>
        <begin position="72"/>
        <end position="91"/>
    </location>
</feature>
<feature type="transmembrane region" description="Helical" evidence="1">
    <location>
        <begin position="356"/>
        <end position="373"/>
    </location>
</feature>
<evidence type="ECO:0000313" key="3">
    <source>
        <dbReference type="Proteomes" id="UP000294930"/>
    </source>
</evidence>
<feature type="transmembrane region" description="Helical" evidence="1">
    <location>
        <begin position="224"/>
        <end position="248"/>
    </location>
</feature>
<feature type="transmembrane region" description="Helical" evidence="1">
    <location>
        <begin position="39"/>
        <end position="60"/>
    </location>
</feature>
<feature type="transmembrane region" description="Helical" evidence="1">
    <location>
        <begin position="7"/>
        <end position="27"/>
    </location>
</feature>
<feature type="transmembrane region" description="Helical" evidence="1">
    <location>
        <begin position="128"/>
        <end position="148"/>
    </location>
</feature>
<feature type="transmembrane region" description="Helical" evidence="1">
    <location>
        <begin position="179"/>
        <end position="195"/>
    </location>
</feature>
<keyword evidence="1" id="KW-1133">Transmembrane helix</keyword>
<dbReference type="EMBL" id="SOQZ01000001">
    <property type="protein sequence ID" value="TDY13590.1"/>
    <property type="molecule type" value="Genomic_DNA"/>
</dbReference>
<gene>
    <name evidence="2" type="ORF">A8975_0183</name>
</gene>
<reference evidence="2 3" key="1">
    <citation type="submission" date="2019-03" db="EMBL/GenBank/DDBJ databases">
        <title>Genomic Encyclopedia of Type Strains, Phase III (KMG-III): the genomes of soil and plant-associated and newly described type strains.</title>
        <authorList>
            <person name="Whitman W."/>
        </authorList>
    </citation>
    <scope>NUCLEOTIDE SEQUENCE [LARGE SCALE GENOMIC DNA]</scope>
    <source>
        <strain evidence="2 3">CGMCC 1.10957</strain>
    </source>
</reference>
<evidence type="ECO:0008006" key="4">
    <source>
        <dbReference type="Google" id="ProtNLM"/>
    </source>
</evidence>
<evidence type="ECO:0000256" key="1">
    <source>
        <dbReference type="SAM" id="Phobius"/>
    </source>
</evidence>
<organism evidence="2 3">
    <name type="scientific">Meridianimaribacter flavus</name>
    <dbReference type="NCBI Taxonomy" id="571115"/>
    <lineage>
        <taxon>Bacteria</taxon>
        <taxon>Pseudomonadati</taxon>
        <taxon>Bacteroidota</taxon>
        <taxon>Flavobacteriia</taxon>
        <taxon>Flavobacteriales</taxon>
        <taxon>Flavobacteriaceae</taxon>
        <taxon>Meridianimaribacter</taxon>
    </lineage>
</organism>
<protein>
    <recommendedName>
        <fullName evidence="4">O-antigen ligase family protein</fullName>
    </recommendedName>
</protein>
<keyword evidence="1" id="KW-0812">Transmembrane</keyword>
<evidence type="ECO:0000313" key="2">
    <source>
        <dbReference type="EMBL" id="TDY13590.1"/>
    </source>
</evidence>
<proteinExistence type="predicted"/>
<dbReference type="Proteomes" id="UP000294930">
    <property type="component" value="Unassembled WGS sequence"/>
</dbReference>
<comment type="caution">
    <text evidence="2">The sequence shown here is derived from an EMBL/GenBank/DDBJ whole genome shotgun (WGS) entry which is preliminary data.</text>
</comment>
<feature type="transmembrane region" description="Helical" evidence="1">
    <location>
        <begin position="331"/>
        <end position="349"/>
    </location>
</feature>